<dbReference type="GeneID" id="61386757"/>
<dbReference type="EMBL" id="JAVDNV010000002">
    <property type="protein sequence ID" value="MDQ2308075.1"/>
    <property type="molecule type" value="Genomic_DNA"/>
</dbReference>
<evidence type="ECO:0000313" key="1">
    <source>
        <dbReference type="EMBL" id="MDQ2308075.1"/>
    </source>
</evidence>
<sequence>MMRFLWRMLGRKPGGVNNTPPPVIYCAVAEGFIRRPKRGGCGEGKDDDKRE</sequence>
<comment type="caution">
    <text evidence="1">The sequence shown here is derived from an EMBL/GenBank/DDBJ whole genome shotgun (WGS) entry which is preliminary data.</text>
</comment>
<dbReference type="AlphaFoldDB" id="A0AAW8HHE7"/>
<dbReference type="RefSeq" id="WP_155409082.1">
    <property type="nucleotide sequence ID" value="NZ_CBCSIS010000021.1"/>
</dbReference>
<organism evidence="1 2">
    <name type="scientific">Pluralibacter gergoviae</name>
    <name type="common">Enterobacter gergoviae</name>
    <dbReference type="NCBI Taxonomy" id="61647"/>
    <lineage>
        <taxon>Bacteria</taxon>
        <taxon>Pseudomonadati</taxon>
        <taxon>Pseudomonadota</taxon>
        <taxon>Gammaproteobacteria</taxon>
        <taxon>Enterobacterales</taxon>
        <taxon>Enterobacteriaceae</taxon>
        <taxon>Pluralibacter</taxon>
    </lineage>
</organism>
<proteinExistence type="predicted"/>
<gene>
    <name evidence="1" type="ORF">RBJ30_03015</name>
</gene>
<accession>A0AAW8HHE7</accession>
<reference evidence="1" key="1">
    <citation type="submission" date="2023-08" db="EMBL/GenBank/DDBJ databases">
        <title>WGS of pathogenic bacterial species, Los Angeles County Public Health Laboratories.</title>
        <authorList>
            <person name="Garrigues J.M."/>
            <person name="Green N.M."/>
        </authorList>
    </citation>
    <scope>NUCLEOTIDE SEQUENCE</scope>
    <source>
        <strain evidence="1">LACPHL-BACT-2023-00068</strain>
    </source>
</reference>
<name>A0AAW8HHE7_PLUGE</name>
<dbReference type="Proteomes" id="UP001236270">
    <property type="component" value="Unassembled WGS sequence"/>
</dbReference>
<evidence type="ECO:0000313" key="2">
    <source>
        <dbReference type="Proteomes" id="UP001236270"/>
    </source>
</evidence>
<protein>
    <submittedName>
        <fullName evidence="1">Uncharacterized protein</fullName>
    </submittedName>
</protein>